<dbReference type="FunFam" id="3.20.20.70:FF:000044">
    <property type="entry name" value="Deoxyribose-phosphate aldolase"/>
    <property type="match status" value="1"/>
</dbReference>
<comment type="catalytic activity">
    <reaction evidence="7">
        <text>2-deoxy-D-ribose 5-phosphate = D-glyceraldehyde 3-phosphate + acetaldehyde</text>
        <dbReference type="Rhea" id="RHEA:12821"/>
        <dbReference type="ChEBI" id="CHEBI:15343"/>
        <dbReference type="ChEBI" id="CHEBI:59776"/>
        <dbReference type="ChEBI" id="CHEBI:62877"/>
        <dbReference type="EC" id="4.1.2.4"/>
    </reaction>
</comment>
<dbReference type="Gene3D" id="3.20.20.70">
    <property type="entry name" value="Aldolase class I"/>
    <property type="match status" value="1"/>
</dbReference>
<evidence type="ECO:0000256" key="1">
    <source>
        <dbReference type="ARBA" id="ARBA00010936"/>
    </source>
</evidence>
<comment type="similarity">
    <text evidence="1">Belongs to the DeoC/FbaB aldolase family. DeoC type 1 subfamily.</text>
</comment>
<dbReference type="SMART" id="SM01133">
    <property type="entry name" value="DeoC"/>
    <property type="match status" value="1"/>
</dbReference>
<evidence type="ECO:0000256" key="2">
    <source>
        <dbReference type="ARBA" id="ARBA00012515"/>
    </source>
</evidence>
<dbReference type="Pfam" id="PF01791">
    <property type="entry name" value="DeoC"/>
    <property type="match status" value="1"/>
</dbReference>
<keyword evidence="4" id="KW-0456">Lyase</keyword>
<dbReference type="InterPro" id="IPR013785">
    <property type="entry name" value="Aldolase_TIM"/>
</dbReference>
<dbReference type="Proteomes" id="UP000054007">
    <property type="component" value="Unassembled WGS sequence"/>
</dbReference>
<dbReference type="STRING" id="1314674.A0A0D7AYK2"/>
<evidence type="ECO:0000256" key="4">
    <source>
        <dbReference type="ARBA" id="ARBA00023239"/>
    </source>
</evidence>
<evidence type="ECO:0000256" key="5">
    <source>
        <dbReference type="ARBA" id="ARBA00023270"/>
    </source>
</evidence>
<gene>
    <name evidence="9" type="ORF">CYLTODRAFT_359988</name>
</gene>
<evidence type="ECO:0000256" key="7">
    <source>
        <dbReference type="ARBA" id="ARBA00048791"/>
    </source>
</evidence>
<dbReference type="InterPro" id="IPR028581">
    <property type="entry name" value="DeoC_typeI"/>
</dbReference>
<dbReference type="NCBIfam" id="TIGR00126">
    <property type="entry name" value="deoC"/>
    <property type="match status" value="1"/>
</dbReference>
<keyword evidence="3" id="KW-0963">Cytoplasm</keyword>
<feature type="active site" description="Proton donor/acceptor" evidence="8">
    <location>
        <position position="216"/>
    </location>
</feature>
<sequence length="257" mass="26714">MSRSNEEWSLAVASKVASVLAEPAPAPAVAPTDLAPFIDHTLLKPDATVADVDKLCDEAIEYKFKSCCINGANVAQVARRLKESPVAVCAVIGFPLGASATSVKAFETTQCVQDGATEIDMVINVGALRSKNYALVHSDIAACATQTRAAGAKLKVILETVFLTEEEIIAGSYIAAEAQADFVKTCTGFQGGGASTRHVQLMKQAVAYKGGAVLVKASAGIRSLEKCVEMIQAGADRIGTSSGVAIMEGKKVAEGSY</sequence>
<dbReference type="InterPro" id="IPR002915">
    <property type="entry name" value="DeoC/FbaB/LacD_aldolase"/>
</dbReference>
<dbReference type="GO" id="GO:0016052">
    <property type="term" value="P:carbohydrate catabolic process"/>
    <property type="evidence" value="ECO:0007669"/>
    <property type="project" value="TreeGrafter"/>
</dbReference>
<organism evidence="9 10">
    <name type="scientific">Cylindrobasidium torrendii FP15055 ss-10</name>
    <dbReference type="NCBI Taxonomy" id="1314674"/>
    <lineage>
        <taxon>Eukaryota</taxon>
        <taxon>Fungi</taxon>
        <taxon>Dikarya</taxon>
        <taxon>Basidiomycota</taxon>
        <taxon>Agaricomycotina</taxon>
        <taxon>Agaricomycetes</taxon>
        <taxon>Agaricomycetidae</taxon>
        <taxon>Agaricales</taxon>
        <taxon>Marasmiineae</taxon>
        <taxon>Physalacriaceae</taxon>
        <taxon>Cylindrobasidium</taxon>
    </lineage>
</organism>
<dbReference type="CDD" id="cd00959">
    <property type="entry name" value="DeoC"/>
    <property type="match status" value="1"/>
</dbReference>
<evidence type="ECO:0000256" key="3">
    <source>
        <dbReference type="ARBA" id="ARBA00022490"/>
    </source>
</evidence>
<dbReference type="SUPFAM" id="SSF51569">
    <property type="entry name" value="Aldolase"/>
    <property type="match status" value="1"/>
</dbReference>
<dbReference type="GO" id="GO:0004139">
    <property type="term" value="F:deoxyribose-phosphate aldolase activity"/>
    <property type="evidence" value="ECO:0007669"/>
    <property type="project" value="UniProtKB-EC"/>
</dbReference>
<dbReference type="HAMAP" id="MF_00114">
    <property type="entry name" value="DeoC_type1"/>
    <property type="match status" value="1"/>
</dbReference>
<dbReference type="InterPro" id="IPR011343">
    <property type="entry name" value="DeoC"/>
</dbReference>
<proteinExistence type="inferred from homology"/>
<dbReference type="GO" id="GO:0046386">
    <property type="term" value="P:deoxyribose phosphate catabolic process"/>
    <property type="evidence" value="ECO:0007669"/>
    <property type="project" value="UniProtKB-UniPathway"/>
</dbReference>
<dbReference type="EMBL" id="KN880696">
    <property type="protein sequence ID" value="KIY63438.1"/>
    <property type="molecule type" value="Genomic_DNA"/>
</dbReference>
<dbReference type="PANTHER" id="PTHR10889:SF1">
    <property type="entry name" value="DEOXYRIBOSE-PHOSPHATE ALDOLASE"/>
    <property type="match status" value="1"/>
</dbReference>
<dbReference type="GO" id="GO:0009264">
    <property type="term" value="P:deoxyribonucleotide catabolic process"/>
    <property type="evidence" value="ECO:0007669"/>
    <property type="project" value="InterPro"/>
</dbReference>
<evidence type="ECO:0000313" key="9">
    <source>
        <dbReference type="EMBL" id="KIY63438.1"/>
    </source>
</evidence>
<keyword evidence="10" id="KW-1185">Reference proteome</keyword>
<dbReference type="UniPathway" id="UPA00002">
    <property type="reaction ID" value="UER00468"/>
</dbReference>
<feature type="active site" description="Schiff-base intermediate with acetaldehyde" evidence="8">
    <location>
        <position position="184"/>
    </location>
</feature>
<dbReference type="OrthoDB" id="70823at2759"/>
<dbReference type="EC" id="4.1.2.4" evidence="2"/>
<dbReference type="GO" id="GO:0005737">
    <property type="term" value="C:cytoplasm"/>
    <property type="evidence" value="ECO:0007669"/>
    <property type="project" value="InterPro"/>
</dbReference>
<reference evidence="9 10" key="1">
    <citation type="journal article" date="2015" name="Fungal Genet. Biol.">
        <title>Evolution of novel wood decay mechanisms in Agaricales revealed by the genome sequences of Fistulina hepatica and Cylindrobasidium torrendii.</title>
        <authorList>
            <person name="Floudas D."/>
            <person name="Held B.W."/>
            <person name="Riley R."/>
            <person name="Nagy L.G."/>
            <person name="Koehler G."/>
            <person name="Ransdell A.S."/>
            <person name="Younus H."/>
            <person name="Chow J."/>
            <person name="Chiniquy J."/>
            <person name="Lipzen A."/>
            <person name="Tritt A."/>
            <person name="Sun H."/>
            <person name="Haridas S."/>
            <person name="LaButti K."/>
            <person name="Ohm R.A."/>
            <person name="Kues U."/>
            <person name="Blanchette R.A."/>
            <person name="Grigoriev I.V."/>
            <person name="Minto R.E."/>
            <person name="Hibbett D.S."/>
        </authorList>
    </citation>
    <scope>NUCLEOTIDE SEQUENCE [LARGE SCALE GENOMIC DNA]</scope>
    <source>
        <strain evidence="9 10">FP15055 ss-10</strain>
    </source>
</reference>
<dbReference type="AlphaFoldDB" id="A0A0D7AYK2"/>
<evidence type="ECO:0000256" key="6">
    <source>
        <dbReference type="ARBA" id="ARBA00032755"/>
    </source>
</evidence>
<keyword evidence="5 8" id="KW-0704">Schiff base</keyword>
<dbReference type="PANTHER" id="PTHR10889">
    <property type="entry name" value="DEOXYRIBOSE-PHOSPHATE ALDOLASE"/>
    <property type="match status" value="1"/>
</dbReference>
<protein>
    <recommendedName>
        <fullName evidence="2">deoxyribose-phosphate aldolase</fullName>
        <ecNumber evidence="2">4.1.2.4</ecNumber>
    </recommendedName>
    <alternativeName>
        <fullName evidence="6">2-deoxy-D-ribose 5-phosphate aldolase</fullName>
    </alternativeName>
</protein>
<evidence type="ECO:0000256" key="8">
    <source>
        <dbReference type="PIRSR" id="PIRSR001357-50"/>
    </source>
</evidence>
<dbReference type="PIRSF" id="PIRSF001357">
    <property type="entry name" value="DeoC"/>
    <property type="match status" value="1"/>
</dbReference>
<evidence type="ECO:0000313" key="10">
    <source>
        <dbReference type="Proteomes" id="UP000054007"/>
    </source>
</evidence>
<name>A0A0D7AYK2_9AGAR</name>
<accession>A0A0D7AYK2</accession>